<keyword evidence="3" id="KW-0624">Polysaccharide degradation</keyword>
<evidence type="ECO:0000256" key="1">
    <source>
        <dbReference type="ARBA" id="ARBA00007072"/>
    </source>
</evidence>
<dbReference type="Proteomes" id="UP000298246">
    <property type="component" value="Unassembled WGS sequence"/>
</dbReference>
<dbReference type="Pfam" id="PF02927">
    <property type="entry name" value="CelD_N"/>
    <property type="match status" value="1"/>
</dbReference>
<evidence type="ECO:0000313" key="6">
    <source>
        <dbReference type="EMBL" id="TFE84072.1"/>
    </source>
</evidence>
<dbReference type="Pfam" id="PF00759">
    <property type="entry name" value="Glyco_hydro_9"/>
    <property type="match status" value="1"/>
</dbReference>
<dbReference type="AlphaFoldDB" id="A0A4Y8PT97"/>
<organism evidence="6 7">
    <name type="scientific">Paenibacillus athensensis</name>
    <dbReference type="NCBI Taxonomy" id="1967502"/>
    <lineage>
        <taxon>Bacteria</taxon>
        <taxon>Bacillati</taxon>
        <taxon>Bacillota</taxon>
        <taxon>Bacilli</taxon>
        <taxon>Bacillales</taxon>
        <taxon>Paenibacillaceae</taxon>
        <taxon>Paenibacillus</taxon>
    </lineage>
</organism>
<name>A0A4Y8PT97_9BACL</name>
<dbReference type="InterPro" id="IPR001701">
    <property type="entry name" value="Glyco_hydro_9"/>
</dbReference>
<evidence type="ECO:0000313" key="7">
    <source>
        <dbReference type="Proteomes" id="UP000298246"/>
    </source>
</evidence>
<reference evidence="6 7" key="1">
    <citation type="submission" date="2017-03" db="EMBL/GenBank/DDBJ databases">
        <title>Isolation of Levoglucosan Utilizing Bacteria.</title>
        <authorList>
            <person name="Arya A.S."/>
        </authorList>
    </citation>
    <scope>NUCLEOTIDE SEQUENCE [LARGE SCALE GENOMIC DNA]</scope>
    <source>
        <strain evidence="6 7">MEC069</strain>
    </source>
</reference>
<dbReference type="SUPFAM" id="SSF48208">
    <property type="entry name" value="Six-hairpin glycosidases"/>
    <property type="match status" value="1"/>
</dbReference>
<proteinExistence type="inferred from homology"/>
<keyword evidence="7" id="KW-1185">Reference proteome</keyword>
<dbReference type="RefSeq" id="WP_134756577.1">
    <property type="nucleotide sequence ID" value="NZ_MYFO02000015.1"/>
</dbReference>
<gene>
    <name evidence="6" type="ORF">B5M42_21405</name>
</gene>
<dbReference type="InterPro" id="IPR008928">
    <property type="entry name" value="6-hairpin_glycosidase_sf"/>
</dbReference>
<dbReference type="InterPro" id="IPR004197">
    <property type="entry name" value="Cellulase_Ig-like"/>
</dbReference>
<dbReference type="GO" id="GO:0008810">
    <property type="term" value="F:cellulase activity"/>
    <property type="evidence" value="ECO:0007669"/>
    <property type="project" value="InterPro"/>
</dbReference>
<accession>A0A4Y8PT97</accession>
<dbReference type="Gene3D" id="2.60.40.10">
    <property type="entry name" value="Immunoglobulins"/>
    <property type="match status" value="1"/>
</dbReference>
<dbReference type="GO" id="GO:0000272">
    <property type="term" value="P:polysaccharide catabolic process"/>
    <property type="evidence" value="ECO:0007669"/>
    <property type="project" value="UniProtKB-KW"/>
</dbReference>
<feature type="domain" description="Cellulase Ig-like" evidence="5">
    <location>
        <begin position="221"/>
        <end position="296"/>
    </location>
</feature>
<comment type="caution">
    <text evidence="6">The sequence shown here is derived from an EMBL/GenBank/DDBJ whole genome shotgun (WGS) entry which is preliminary data.</text>
</comment>
<keyword evidence="2" id="KW-0119">Carbohydrate metabolism</keyword>
<evidence type="ECO:0000259" key="4">
    <source>
        <dbReference type="Pfam" id="PF00759"/>
    </source>
</evidence>
<sequence>MANREQYQQMKFGKRIPLPIDETATAVHRWLHKPVHKSRLLDAGEHLDRWEHQGLGELGLTEERSLDGRHAVRLSSATLSDKSYQTEAPGRSYGKAQAFLKFDGEDWTEMNRISFWVYPDLPGFRKIVLEVTLHNEGELISPDKYKREGINYVMLEPDKWNQIVWEIEHLPRERVTGLELAYRLQGSDVGAATTVAFDFNRVELQLVDPDHNEGWQVAPGQIAFSHSGYDVHGLKQAIASGVAAESFELAQAADGAAVFTGPIVNETTATGTFQILDFTAYAEPGTYVLRAGDITSREFAISATPWEDSIWKSINFFYCERCGTEVPGIHGVCHRDWLGTHGEHSMVINGGWHDAGDLSQGLVNTAEAVYAMLALAQHVQSTDAGLYERLLEEAQWGLDWMLRTRFGDGYRMVWATMDLWTDGIFGTADDEQSEAKNDPFSNFTAAASQALAYKMYGPHDRILADYCLRTAVQDWGFALEQVKEWDVLLASSAVQAAAELFKATGEQVYLDKAVELARFVMDCQQVELPEWEVPLNGFFYKKPGSGQFVHYHHRGHDQAPILALGALCELLPQHEDQPRWYAAIGLYADFVKKTAEYMAPYWMLPNSIYSLDETDNPDYQEQIRAGVRLSDKFYLKRFPIWGDFRGNLGVVLSNAKAISYAARLRGDRSLYELAQKQLEWTVGANPFAQSLMYGEGYDYAPQYTAMSGDIVGSLPVGIQTKRNTDEPYWPVQNCYNYKEVWVHPSSRWLWLMCDMSGTGSVSGVAPGGSGGLEIRELQTGKRYSAVVREDGGFELQLPYGKYAFGDGQLELDVFPGGVYAIELTQAVR</sequence>
<protein>
    <submittedName>
        <fullName evidence="6">Uncharacterized protein</fullName>
    </submittedName>
</protein>
<evidence type="ECO:0000259" key="5">
    <source>
        <dbReference type="Pfam" id="PF02927"/>
    </source>
</evidence>
<comment type="similarity">
    <text evidence="1">Belongs to the glycosyl hydrolase 9 (cellulase E) family.</text>
</comment>
<feature type="domain" description="Glycoside hydrolase family 9" evidence="4">
    <location>
        <begin position="309"/>
        <end position="700"/>
    </location>
</feature>
<dbReference type="InterPro" id="IPR012341">
    <property type="entry name" value="6hp_glycosidase-like_sf"/>
</dbReference>
<dbReference type="InterPro" id="IPR014756">
    <property type="entry name" value="Ig_E-set"/>
</dbReference>
<dbReference type="EMBL" id="MYFO01000039">
    <property type="protein sequence ID" value="TFE84072.1"/>
    <property type="molecule type" value="Genomic_DNA"/>
</dbReference>
<evidence type="ECO:0000256" key="3">
    <source>
        <dbReference type="ARBA" id="ARBA00023326"/>
    </source>
</evidence>
<evidence type="ECO:0000256" key="2">
    <source>
        <dbReference type="ARBA" id="ARBA00023277"/>
    </source>
</evidence>
<dbReference type="InterPro" id="IPR013783">
    <property type="entry name" value="Ig-like_fold"/>
</dbReference>
<dbReference type="Gene3D" id="1.50.10.10">
    <property type="match status" value="1"/>
</dbReference>
<dbReference type="CDD" id="cd02850">
    <property type="entry name" value="E_set_Cellulase_N"/>
    <property type="match status" value="1"/>
</dbReference>
<dbReference type="SUPFAM" id="SSF81296">
    <property type="entry name" value="E set domains"/>
    <property type="match status" value="1"/>
</dbReference>
<dbReference type="OrthoDB" id="9758662at2"/>